<dbReference type="PROSITE" id="PS50297">
    <property type="entry name" value="ANK_REP_REGION"/>
    <property type="match status" value="1"/>
</dbReference>
<dbReference type="SUPFAM" id="SSF48403">
    <property type="entry name" value="Ankyrin repeat"/>
    <property type="match status" value="1"/>
</dbReference>
<dbReference type="SMART" id="SM00248">
    <property type="entry name" value="ANK"/>
    <property type="match status" value="4"/>
</dbReference>
<dbReference type="AlphaFoldDB" id="A0ABD2Q2U4"/>
<comment type="caution">
    <text evidence="2">The sequence shown here is derived from an EMBL/GenBank/DDBJ whole genome shotgun (WGS) entry which is preliminary data.</text>
</comment>
<evidence type="ECO:0008006" key="4">
    <source>
        <dbReference type="Google" id="ProtNLM"/>
    </source>
</evidence>
<keyword evidence="1" id="KW-0040">ANK repeat</keyword>
<feature type="repeat" description="ANK" evidence="1">
    <location>
        <begin position="470"/>
        <end position="490"/>
    </location>
</feature>
<organism evidence="2 3">
    <name type="scientific">Cichlidogyrus casuarinus</name>
    <dbReference type="NCBI Taxonomy" id="1844966"/>
    <lineage>
        <taxon>Eukaryota</taxon>
        <taxon>Metazoa</taxon>
        <taxon>Spiralia</taxon>
        <taxon>Lophotrochozoa</taxon>
        <taxon>Platyhelminthes</taxon>
        <taxon>Monogenea</taxon>
        <taxon>Monopisthocotylea</taxon>
        <taxon>Dactylogyridea</taxon>
        <taxon>Ancyrocephalidae</taxon>
        <taxon>Cichlidogyrus</taxon>
    </lineage>
</organism>
<protein>
    <recommendedName>
        <fullName evidence="4">ANK_REP_REGION domain-containing protein</fullName>
    </recommendedName>
</protein>
<evidence type="ECO:0000313" key="3">
    <source>
        <dbReference type="Proteomes" id="UP001626550"/>
    </source>
</evidence>
<dbReference type="EMBL" id="JBJKFK010001277">
    <property type="protein sequence ID" value="KAL3313537.1"/>
    <property type="molecule type" value="Genomic_DNA"/>
</dbReference>
<reference evidence="2 3" key="1">
    <citation type="submission" date="2024-11" db="EMBL/GenBank/DDBJ databases">
        <title>Adaptive evolution of stress response genes in parasites aligns with host niche diversity.</title>
        <authorList>
            <person name="Hahn C."/>
            <person name="Resl P."/>
        </authorList>
    </citation>
    <scope>NUCLEOTIDE SEQUENCE [LARGE SCALE GENOMIC DNA]</scope>
    <source>
        <strain evidence="2">EGGRZ-B1_66</strain>
        <tissue evidence="2">Body</tissue>
    </source>
</reference>
<name>A0ABD2Q2U4_9PLAT</name>
<dbReference type="Proteomes" id="UP001626550">
    <property type="component" value="Unassembled WGS sequence"/>
</dbReference>
<keyword evidence="3" id="KW-1185">Reference proteome</keyword>
<gene>
    <name evidence="2" type="ORF">Ciccas_007864</name>
</gene>
<evidence type="ECO:0000313" key="2">
    <source>
        <dbReference type="EMBL" id="KAL3313537.1"/>
    </source>
</evidence>
<dbReference type="InterPro" id="IPR002110">
    <property type="entry name" value="Ankyrin_rpt"/>
</dbReference>
<dbReference type="PROSITE" id="PS50088">
    <property type="entry name" value="ANK_REPEAT"/>
    <property type="match status" value="1"/>
</dbReference>
<accession>A0ABD2Q2U4</accession>
<dbReference type="PANTHER" id="PTHR24121:SF22">
    <property type="entry name" value="PROTEIN ACCELERATED CELL DEATH 6-LIKE"/>
    <property type="match status" value="1"/>
</dbReference>
<dbReference type="Pfam" id="PF12796">
    <property type="entry name" value="Ank_2"/>
    <property type="match status" value="1"/>
</dbReference>
<dbReference type="PANTHER" id="PTHR24121">
    <property type="entry name" value="NO MECHANORECEPTOR POTENTIAL C, ISOFORM D-RELATED"/>
    <property type="match status" value="1"/>
</dbReference>
<evidence type="ECO:0000256" key="1">
    <source>
        <dbReference type="PROSITE-ProRule" id="PRU00023"/>
    </source>
</evidence>
<dbReference type="Gene3D" id="1.25.40.20">
    <property type="entry name" value="Ankyrin repeat-containing domain"/>
    <property type="match status" value="1"/>
</dbReference>
<dbReference type="InterPro" id="IPR036770">
    <property type="entry name" value="Ankyrin_rpt-contain_sf"/>
</dbReference>
<proteinExistence type="predicted"/>
<sequence length="549" mass="63215">MTQKDQQQQQPECLFGVIKRITDCQSQKNSYSVLCHEIEFAIICGQDAEKKNQFGEKASDVLANFLESSPFVHQLVNGQCSFCQLKNALRFIEECCPAMHCLIARNQYGQIRRRLRYWVCVDKALIEKIRYSKPQIYALLQEWEPRLRFVHLVMRGELKELQKMKYDYEAKGQYEKFRDFINMKQASSEKTPLSIAVLKLRDPSLTLWLLQNGAKADIKLGIPMCQLDSDLAWSPLISRLIYATFGCRMQLVDCYFELFKILCEFVGSNGVRFSSRCSSTDRNLTPFLIAFLMPEDNLCLKIRVLETLLKATNDLCLADRDSTGMTALQMAQCYENIQRLTQTKQWLAQYLLNKLRLLSLPRFAAGTSSDWWYPGRKAQRHEAEKSLAELAMRSLAGEISELLKDQLERSEELTFHERMQLTVERFCSKSILLDEGSKEKFLLCQLDNDADIALKFGNKLSNLGIIVDSTGSTLLHVAVKAGNLAVVRYLTDIRPELLTMPDTADEIPLHYAYRLDNEKMVNILSRYLTSEQRSIRNLKNQTPCQCCLN</sequence>